<proteinExistence type="inferred from homology"/>
<dbReference type="InterPro" id="IPR002563">
    <property type="entry name" value="Flavin_Rdtase-like_dom"/>
</dbReference>
<sequence length="173" mass="17371">MTDTETPAPIDMKTFWRTLGERATGMTVVTASGDEGPAGFLGLSAAHVTADPPTMLVSVDAKTSALGPILASKHFAVNFLPATAGHVADAFSGKAGLSGAARFVEGEWGTLATGAPVLNDALGVFDCVVDQVVERGSISIIIGTVMGAKAAGTGEPLVFFRGKTIAGLAAPAA</sequence>
<keyword evidence="2" id="KW-0560">Oxidoreductase</keyword>
<dbReference type="SUPFAM" id="SSF50475">
    <property type="entry name" value="FMN-binding split barrel"/>
    <property type="match status" value="1"/>
</dbReference>
<dbReference type="Proteomes" id="UP000006633">
    <property type="component" value="Chromosome"/>
</dbReference>
<reference evidence="4 5" key="1">
    <citation type="journal article" date="2012" name="Stand. Genomic Sci.">
        <title>Complete genome sequence of the facultatively chemolithoautotrophic and methylotrophic alpha Proteobacterium Starkeya novella type strain (ATCC 8093(T)).</title>
        <authorList>
            <person name="Kappler U."/>
            <person name="Davenport K."/>
            <person name="Beatson S."/>
            <person name="Lucas S."/>
            <person name="Lapidus A."/>
            <person name="Copeland A."/>
            <person name="Berry K.W."/>
            <person name="Glavina Del Rio T."/>
            <person name="Hammon N."/>
            <person name="Dalin E."/>
            <person name="Tice H."/>
            <person name="Pitluck S."/>
            <person name="Richardson P."/>
            <person name="Bruce D."/>
            <person name="Goodwin L.A."/>
            <person name="Han C."/>
            <person name="Tapia R."/>
            <person name="Detter J.C."/>
            <person name="Chang Y.J."/>
            <person name="Jeffries C.D."/>
            <person name="Land M."/>
            <person name="Hauser L."/>
            <person name="Kyrpides N.C."/>
            <person name="Goker M."/>
            <person name="Ivanova N."/>
            <person name="Klenk H.P."/>
            <person name="Woyke T."/>
        </authorList>
    </citation>
    <scope>NUCLEOTIDE SEQUENCE [LARGE SCALE GENOMIC DNA]</scope>
    <source>
        <strain evidence="5">ATCC 8093 / DSM 506 / JCM 20403 / CCM 1077 / IAM 12100 / NBRC 12443 / NCIMB 10456</strain>
    </source>
</reference>
<dbReference type="SMART" id="SM00903">
    <property type="entry name" value="Flavin_Reduct"/>
    <property type="match status" value="1"/>
</dbReference>
<dbReference type="Gene3D" id="2.30.110.10">
    <property type="entry name" value="Electron Transport, Fmn-binding Protein, Chain A"/>
    <property type="match status" value="1"/>
</dbReference>
<evidence type="ECO:0000256" key="1">
    <source>
        <dbReference type="ARBA" id="ARBA00008898"/>
    </source>
</evidence>
<organism evidence="4 5">
    <name type="scientific">Ancylobacter novellus (strain ATCC 8093 / DSM 506 / JCM 20403 / CCM 1077 / IAM 12100 / NBRC 12443 / NCIMB 10456)</name>
    <name type="common">Starkeya novella</name>
    <dbReference type="NCBI Taxonomy" id="639283"/>
    <lineage>
        <taxon>Bacteria</taxon>
        <taxon>Pseudomonadati</taxon>
        <taxon>Pseudomonadota</taxon>
        <taxon>Alphaproteobacteria</taxon>
        <taxon>Hyphomicrobiales</taxon>
        <taxon>Xanthobacteraceae</taxon>
        <taxon>Ancylobacter</taxon>
    </lineage>
</organism>
<name>D7A1L8_ANCN5</name>
<evidence type="ECO:0000313" key="4">
    <source>
        <dbReference type="EMBL" id="ADH91443.1"/>
    </source>
</evidence>
<dbReference type="HOGENOM" id="CLU_059021_2_1_5"/>
<evidence type="ECO:0000259" key="3">
    <source>
        <dbReference type="SMART" id="SM00903"/>
    </source>
</evidence>
<dbReference type="RefSeq" id="WP_013168944.1">
    <property type="nucleotide sequence ID" value="NC_014217.1"/>
</dbReference>
<dbReference type="KEGG" id="sno:Snov_4174"/>
<dbReference type="AlphaFoldDB" id="D7A1L8"/>
<dbReference type="GO" id="GO:0010181">
    <property type="term" value="F:FMN binding"/>
    <property type="evidence" value="ECO:0007669"/>
    <property type="project" value="InterPro"/>
</dbReference>
<dbReference type="Pfam" id="PF01613">
    <property type="entry name" value="Flavin_Reduct"/>
    <property type="match status" value="1"/>
</dbReference>
<gene>
    <name evidence="4" type="ordered locus">Snov_4174</name>
</gene>
<comment type="similarity">
    <text evidence="1">Belongs to the non-flavoprotein flavin reductase family.</text>
</comment>
<dbReference type="GO" id="GO:0042602">
    <property type="term" value="F:riboflavin reductase (NADPH) activity"/>
    <property type="evidence" value="ECO:0007669"/>
    <property type="project" value="TreeGrafter"/>
</dbReference>
<evidence type="ECO:0000256" key="2">
    <source>
        <dbReference type="ARBA" id="ARBA00023002"/>
    </source>
</evidence>
<dbReference type="STRING" id="639283.Snov_4174"/>
<dbReference type="InterPro" id="IPR050268">
    <property type="entry name" value="NADH-dep_flavin_reductase"/>
</dbReference>
<keyword evidence="5" id="KW-1185">Reference proteome</keyword>
<feature type="domain" description="Flavin reductase like" evidence="3">
    <location>
        <begin position="19"/>
        <end position="166"/>
    </location>
</feature>
<protein>
    <submittedName>
        <fullName evidence="4">Flavin reductase domain protein FMN-binding protein</fullName>
    </submittedName>
</protein>
<dbReference type="PANTHER" id="PTHR30466">
    <property type="entry name" value="FLAVIN REDUCTASE"/>
    <property type="match status" value="1"/>
</dbReference>
<dbReference type="PANTHER" id="PTHR30466:SF11">
    <property type="entry name" value="FLAVIN-DEPENDENT MONOOXYGENASE, REDUCTASE SUBUNIT HSAB"/>
    <property type="match status" value="1"/>
</dbReference>
<dbReference type="eggNOG" id="COG1853">
    <property type="taxonomic scope" value="Bacteria"/>
</dbReference>
<evidence type="ECO:0000313" key="5">
    <source>
        <dbReference type="Proteomes" id="UP000006633"/>
    </source>
</evidence>
<dbReference type="EMBL" id="CP002026">
    <property type="protein sequence ID" value="ADH91443.1"/>
    <property type="molecule type" value="Genomic_DNA"/>
</dbReference>
<dbReference type="InterPro" id="IPR012349">
    <property type="entry name" value="Split_barrel_FMN-bd"/>
</dbReference>
<accession>D7A1L8</accession>